<dbReference type="EMBL" id="JACOMF010000013">
    <property type="protein sequence ID" value="MBC4016205.1"/>
    <property type="molecule type" value="Genomic_DNA"/>
</dbReference>
<reference evidence="1" key="1">
    <citation type="submission" date="2020-08" db="EMBL/GenBank/DDBJ databases">
        <authorList>
            <person name="Hu Y."/>
            <person name="Nguyen S.V."/>
            <person name="Li F."/>
            <person name="Fanning S."/>
        </authorList>
    </citation>
    <scope>NUCLEOTIDE SEQUENCE</scope>
    <source>
        <strain evidence="1">SYSU D8009</strain>
    </source>
</reference>
<gene>
    <name evidence="1" type="ORF">H7965_12835</name>
</gene>
<evidence type="ECO:0000313" key="1">
    <source>
        <dbReference type="EMBL" id="MBC4016205.1"/>
    </source>
</evidence>
<dbReference type="Proteomes" id="UP000600101">
    <property type="component" value="Unassembled WGS sequence"/>
</dbReference>
<comment type="caution">
    <text evidence="1">The sequence shown here is derived from an EMBL/GenBank/DDBJ whole genome shotgun (WGS) entry which is preliminary data.</text>
</comment>
<evidence type="ECO:0000313" key="2">
    <source>
        <dbReference type="Proteomes" id="UP000600101"/>
    </source>
</evidence>
<name>A0A9X0QYF0_9PROT</name>
<organism evidence="1 2">
    <name type="scientific">Siccirubricoccus deserti</name>
    <dbReference type="NCBI Taxonomy" id="2013562"/>
    <lineage>
        <taxon>Bacteria</taxon>
        <taxon>Pseudomonadati</taxon>
        <taxon>Pseudomonadota</taxon>
        <taxon>Alphaproteobacteria</taxon>
        <taxon>Acetobacterales</taxon>
        <taxon>Roseomonadaceae</taxon>
        <taxon>Siccirubricoccus</taxon>
    </lineage>
</organism>
<proteinExistence type="predicted"/>
<protein>
    <submittedName>
        <fullName evidence="1">Uncharacterized protein</fullName>
    </submittedName>
</protein>
<accession>A0A9X0QYF0</accession>
<keyword evidence="2" id="KW-1185">Reference proteome</keyword>
<dbReference type="RefSeq" id="WP_186770976.1">
    <property type="nucleotide sequence ID" value="NZ_JACOMF010000013.1"/>
</dbReference>
<sequence length="47" mass="5355">MDGSDTIVECSERVFSHAEDAWREGQRALASLEAQRVSHQPRQRQDA</sequence>
<dbReference type="AlphaFoldDB" id="A0A9X0QYF0"/>